<evidence type="ECO:0000313" key="2">
    <source>
        <dbReference type="Proteomes" id="UP001234297"/>
    </source>
</evidence>
<organism evidence="1 2">
    <name type="scientific">Persea americana</name>
    <name type="common">Avocado</name>
    <dbReference type="NCBI Taxonomy" id="3435"/>
    <lineage>
        <taxon>Eukaryota</taxon>
        <taxon>Viridiplantae</taxon>
        <taxon>Streptophyta</taxon>
        <taxon>Embryophyta</taxon>
        <taxon>Tracheophyta</taxon>
        <taxon>Spermatophyta</taxon>
        <taxon>Magnoliopsida</taxon>
        <taxon>Magnoliidae</taxon>
        <taxon>Laurales</taxon>
        <taxon>Lauraceae</taxon>
        <taxon>Persea</taxon>
    </lineage>
</organism>
<sequence>MEGSSVISSAKRPLDPSAVRSESNGSNTTTPTTPGKRRTSGKPNAETLFRILCPSEKTGGVIGKGGATIRQLREETGAKIRIDDPVLGSDERVILVVGSSDPMADADPAAPPSSQAQQALVRVFERMMKAEEEKEKEKEGEGHVACRLLAAGNQVGCVLGKGGKIVEKMRSESGAQIRILSKDQIPMCAGTGDELIQITGSFSSVRKALLSVSSCLQDNPRSDANNFVAAKPLGPTHRGTGPPSLLDPFPQRGHVNGSSSLDYHSRGHSMIQVPENVSAGQRKFLEEEIVFRLLCSNDRVGSLIGKGGAIVRGLQNETGTSIKVQEAMPDSEERVVVISAVENSELKRSPAQDAVIRVHSRITEAGTEKVSTVSARLLVPAQQIGCLLGKGGNIIAEMRRASGASIKIFVNEHVPKCASLNDEVVQVTGNLQSVQDALFHITSRLREIILPTRPHSSVVTGTAPEIPPVMFRQRHEPISPSPGHYSSSVGLSHGLDRSASFPRTIDQQPVPSQSMDRLGLVNADLVSHPYRGEVTRHVHAFDRPSSPRSRPPQAVSSVYPVVADIGAGLVLRGGAIGSASEATVVTDTATEVIVPQQLLGFIYGENGSNLSQIRQISGAKVIINDPSHGATEGMVIISGTPDQTRAAQSLLQAFILLGWWRGCNSLQVEQKQMEYSPFVDLELLAEVFCVDVEIPAVSKVLWSFIVAIAVVY</sequence>
<protein>
    <submittedName>
        <fullName evidence="1">Uncharacterized protein</fullName>
    </submittedName>
</protein>
<dbReference type="Proteomes" id="UP001234297">
    <property type="component" value="Chromosome 3"/>
</dbReference>
<comment type="caution">
    <text evidence="1">The sequence shown here is derived from an EMBL/GenBank/DDBJ whole genome shotgun (WGS) entry which is preliminary data.</text>
</comment>
<dbReference type="EMBL" id="CM056811">
    <property type="protein sequence ID" value="KAJ8634521.1"/>
    <property type="molecule type" value="Genomic_DNA"/>
</dbReference>
<gene>
    <name evidence="1" type="ORF">MRB53_008788</name>
</gene>
<proteinExistence type="predicted"/>
<name>A0ACC2LNB3_PERAE</name>
<reference evidence="1 2" key="1">
    <citation type="journal article" date="2022" name="Hortic Res">
        <title>A haplotype resolved chromosomal level avocado genome allows analysis of novel avocado genes.</title>
        <authorList>
            <person name="Nath O."/>
            <person name="Fletcher S.J."/>
            <person name="Hayward A."/>
            <person name="Shaw L.M."/>
            <person name="Masouleh A.K."/>
            <person name="Furtado A."/>
            <person name="Henry R.J."/>
            <person name="Mitter N."/>
        </authorList>
    </citation>
    <scope>NUCLEOTIDE SEQUENCE [LARGE SCALE GENOMIC DNA]</scope>
    <source>
        <strain evidence="2">cv. Hass</strain>
    </source>
</reference>
<evidence type="ECO:0000313" key="1">
    <source>
        <dbReference type="EMBL" id="KAJ8634521.1"/>
    </source>
</evidence>
<accession>A0ACC2LNB3</accession>
<keyword evidence="2" id="KW-1185">Reference proteome</keyword>